<accession>A0A075HHQ4</accession>
<proteinExistence type="predicted"/>
<protein>
    <recommendedName>
        <fullName evidence="2">Nucleotide-diphospho-sugar transferase domain-containing protein</fullName>
    </recommendedName>
</protein>
<dbReference type="Gene3D" id="3.90.550.10">
    <property type="entry name" value="Spore Coat Polysaccharide Biosynthesis Protein SpsA, Chain A"/>
    <property type="match status" value="1"/>
</dbReference>
<evidence type="ECO:0000313" key="1">
    <source>
        <dbReference type="EMBL" id="AIF15484.1"/>
    </source>
</evidence>
<reference evidence="1" key="1">
    <citation type="journal article" date="2014" name="Genome Biol. Evol.">
        <title>Pangenome evidence for extensive interdomain horizontal transfer affecting lineage core and shell genes in uncultured planktonic thaumarchaeota and euryarchaeota.</title>
        <authorList>
            <person name="Deschamps P."/>
            <person name="Zivanovic Y."/>
            <person name="Moreira D."/>
            <person name="Rodriguez-Valera F."/>
            <person name="Lopez-Garcia P."/>
        </authorList>
    </citation>
    <scope>NUCLEOTIDE SEQUENCE</scope>
</reference>
<sequence>MASEVSGPAGRFLKKRKRVDTKDIFQVYRNSDTVNAGGAPVTINFMVAGDDKYFYLLRENCAHVKARYPEARIIVFDFGLTPGQVASLGAEWPNVEVVDWTAQVEDLSQVRETTPPEQRRKLAIAVNARRTGLAKKIRKFMLKRFPGSATSRRAEDRALWFENLLIQKIQCMKHASTLCAGEPLVFLDADAILFEPIDEVFAKGADVTVTLLDDKHNWDRDQCSVLNSGVIFFGPKTEAREAFLDAWWAETLATREWLREQTALVRFIHRQAPTLFTPNRSETVALNGIDVNVRMVPCSVYNFNDMGGREPETFPHAKIYHFADRRQEKHRFFPLLSTLKARAEKMAKEKPT</sequence>
<name>A0A075HHQ4_9ARCH</name>
<dbReference type="SUPFAM" id="SSF53448">
    <property type="entry name" value="Nucleotide-diphospho-sugar transferases"/>
    <property type="match status" value="1"/>
</dbReference>
<dbReference type="EMBL" id="KF901029">
    <property type="protein sequence ID" value="AIF15484.1"/>
    <property type="molecule type" value="Genomic_DNA"/>
</dbReference>
<dbReference type="InterPro" id="IPR029044">
    <property type="entry name" value="Nucleotide-diphossugar_trans"/>
</dbReference>
<evidence type="ECO:0008006" key="2">
    <source>
        <dbReference type="Google" id="ProtNLM"/>
    </source>
</evidence>
<dbReference type="AlphaFoldDB" id="A0A075HHQ4"/>
<organism evidence="1">
    <name type="scientific">uncultured marine thaumarchaeote KM3_70_D07</name>
    <dbReference type="NCBI Taxonomy" id="1456252"/>
    <lineage>
        <taxon>Archaea</taxon>
        <taxon>Nitrososphaerota</taxon>
        <taxon>environmental samples</taxon>
    </lineage>
</organism>